<dbReference type="PANTHER" id="PTHR45694">
    <property type="entry name" value="GLUTAREDOXIN 2"/>
    <property type="match status" value="1"/>
</dbReference>
<evidence type="ECO:0000313" key="8">
    <source>
        <dbReference type="Proteomes" id="UP000596742"/>
    </source>
</evidence>
<evidence type="ECO:0000259" key="6">
    <source>
        <dbReference type="Pfam" id="PF00462"/>
    </source>
</evidence>
<sequence length="100" mass="11177">MSKAKVFVDGKIAGKKVVVFSKSYCPYCKKAKATLKKYFGEDEKDIIEIDNNPDCDAIQQYLGKITGAKSVPRIFINGKSIGGNDQLEELERKKELTVML</sequence>
<evidence type="ECO:0000256" key="5">
    <source>
        <dbReference type="ARBA" id="ARBA00023284"/>
    </source>
</evidence>
<feature type="domain" description="Glutaredoxin" evidence="6">
    <location>
        <begin position="17"/>
        <end position="81"/>
    </location>
</feature>
<evidence type="ECO:0000256" key="3">
    <source>
        <dbReference type="ARBA" id="ARBA00022982"/>
    </source>
</evidence>
<comment type="caution">
    <text evidence="7">The sequence shown here is derived from an EMBL/GenBank/DDBJ whole genome shotgun (WGS) entry which is preliminary data.</text>
</comment>
<dbReference type="GO" id="GO:0015038">
    <property type="term" value="F:glutathione disulfide oxidoreductase activity"/>
    <property type="evidence" value="ECO:0007669"/>
    <property type="project" value="TreeGrafter"/>
</dbReference>
<keyword evidence="2" id="KW-0813">Transport</keyword>
<dbReference type="Proteomes" id="UP000596742">
    <property type="component" value="Unassembled WGS sequence"/>
</dbReference>
<dbReference type="InterPro" id="IPR011899">
    <property type="entry name" value="Glutaredoxin_euk/vir"/>
</dbReference>
<dbReference type="NCBIfam" id="TIGR02180">
    <property type="entry name" value="GRX_euk"/>
    <property type="match status" value="1"/>
</dbReference>
<dbReference type="InterPro" id="IPR011767">
    <property type="entry name" value="GLR_AS"/>
</dbReference>
<dbReference type="CDD" id="cd03419">
    <property type="entry name" value="GRX_GRXh_1_2_like"/>
    <property type="match status" value="1"/>
</dbReference>
<keyword evidence="4" id="KW-1015">Disulfide bond</keyword>
<dbReference type="GO" id="GO:0005737">
    <property type="term" value="C:cytoplasm"/>
    <property type="evidence" value="ECO:0007669"/>
    <property type="project" value="TreeGrafter"/>
</dbReference>
<dbReference type="OrthoDB" id="418495at2759"/>
<accession>A0A8B6FCK0</accession>
<evidence type="ECO:0000256" key="1">
    <source>
        <dbReference type="ARBA" id="ARBA00002549"/>
    </source>
</evidence>
<dbReference type="InterPro" id="IPR036249">
    <property type="entry name" value="Thioredoxin-like_sf"/>
</dbReference>
<dbReference type="SUPFAM" id="SSF52833">
    <property type="entry name" value="Thioredoxin-like"/>
    <property type="match status" value="1"/>
</dbReference>
<dbReference type="EMBL" id="UYJE01006536">
    <property type="protein sequence ID" value="VDI46796.1"/>
    <property type="molecule type" value="Genomic_DNA"/>
</dbReference>
<keyword evidence="5" id="KW-0676">Redox-active center</keyword>
<dbReference type="AlphaFoldDB" id="A0A8B6FCK0"/>
<dbReference type="PANTHER" id="PTHR45694:SF18">
    <property type="entry name" value="GLUTAREDOXIN-1-RELATED"/>
    <property type="match status" value="1"/>
</dbReference>
<evidence type="ECO:0000256" key="4">
    <source>
        <dbReference type="ARBA" id="ARBA00023157"/>
    </source>
</evidence>
<proteinExistence type="predicted"/>
<dbReference type="PROSITE" id="PS51354">
    <property type="entry name" value="GLUTAREDOXIN_2"/>
    <property type="match status" value="1"/>
</dbReference>
<dbReference type="PROSITE" id="PS00195">
    <property type="entry name" value="GLUTAREDOXIN_1"/>
    <property type="match status" value="1"/>
</dbReference>
<keyword evidence="8" id="KW-1185">Reference proteome</keyword>
<keyword evidence="3" id="KW-0249">Electron transport</keyword>
<organism evidence="7 8">
    <name type="scientific">Mytilus galloprovincialis</name>
    <name type="common">Mediterranean mussel</name>
    <dbReference type="NCBI Taxonomy" id="29158"/>
    <lineage>
        <taxon>Eukaryota</taxon>
        <taxon>Metazoa</taxon>
        <taxon>Spiralia</taxon>
        <taxon>Lophotrochozoa</taxon>
        <taxon>Mollusca</taxon>
        <taxon>Bivalvia</taxon>
        <taxon>Autobranchia</taxon>
        <taxon>Pteriomorphia</taxon>
        <taxon>Mytilida</taxon>
        <taxon>Mytiloidea</taxon>
        <taxon>Mytilidae</taxon>
        <taxon>Mytilinae</taxon>
        <taxon>Mytilus</taxon>
    </lineage>
</organism>
<dbReference type="InterPro" id="IPR002109">
    <property type="entry name" value="Glutaredoxin"/>
</dbReference>
<dbReference type="Pfam" id="PF00462">
    <property type="entry name" value="Glutaredoxin"/>
    <property type="match status" value="1"/>
</dbReference>
<dbReference type="Gene3D" id="3.40.30.10">
    <property type="entry name" value="Glutaredoxin"/>
    <property type="match status" value="1"/>
</dbReference>
<evidence type="ECO:0000313" key="7">
    <source>
        <dbReference type="EMBL" id="VDI46796.1"/>
    </source>
</evidence>
<dbReference type="PRINTS" id="PR00160">
    <property type="entry name" value="GLUTAREDOXIN"/>
</dbReference>
<name>A0A8B6FCK0_MYTGA</name>
<gene>
    <name evidence="7" type="ORF">MGAL_10B013905</name>
</gene>
<reference evidence="7" key="1">
    <citation type="submission" date="2018-11" db="EMBL/GenBank/DDBJ databases">
        <authorList>
            <person name="Alioto T."/>
            <person name="Alioto T."/>
        </authorList>
    </citation>
    <scope>NUCLEOTIDE SEQUENCE</scope>
</reference>
<dbReference type="InterPro" id="IPR014025">
    <property type="entry name" value="Glutaredoxin_subgr"/>
</dbReference>
<comment type="function">
    <text evidence="1">Has a glutathione-disulfide oxidoreductase activity in the presence of NADPH and glutathione reductase. Reduces low molecular weight disulfides and proteins.</text>
</comment>
<dbReference type="GO" id="GO:0034599">
    <property type="term" value="P:cellular response to oxidative stress"/>
    <property type="evidence" value="ECO:0007669"/>
    <property type="project" value="TreeGrafter"/>
</dbReference>
<evidence type="ECO:0000256" key="2">
    <source>
        <dbReference type="ARBA" id="ARBA00022448"/>
    </source>
</evidence>
<protein>
    <submittedName>
        <fullName evidence="7">Glutaredoxin 3</fullName>
    </submittedName>
</protein>